<dbReference type="Pfam" id="PF00849">
    <property type="entry name" value="PseudoU_synth_2"/>
    <property type="match status" value="1"/>
</dbReference>
<comment type="caution">
    <text evidence="5">The sequence shown here is derived from an EMBL/GenBank/DDBJ whole genome shotgun (WGS) entry which is preliminary data.</text>
</comment>
<proteinExistence type="inferred from homology"/>
<dbReference type="InterPro" id="IPR050188">
    <property type="entry name" value="RluA_PseudoU_synthase"/>
</dbReference>
<dbReference type="CDD" id="cd00165">
    <property type="entry name" value="S4"/>
    <property type="match status" value="1"/>
</dbReference>
<evidence type="ECO:0000313" key="5">
    <source>
        <dbReference type="EMBL" id="REI41205.1"/>
    </source>
</evidence>
<dbReference type="Pfam" id="PF01479">
    <property type="entry name" value="S4"/>
    <property type="match status" value="1"/>
</dbReference>
<dbReference type="SMART" id="SM00363">
    <property type="entry name" value="S4"/>
    <property type="match status" value="1"/>
</dbReference>
<dbReference type="Proteomes" id="UP000263486">
    <property type="component" value="Unassembled WGS sequence"/>
</dbReference>
<sequence>MDYKITEEYKDTRVDKFVRKKYEGLKLGEIFKYLRTKKIKVNGKKVDGKYRLQVGDVVNVFLREGATVEKSFIELTEKEMKYLKAGIVYEDERVLIFDKKPNMVMHKGSGHDYGLSEMLKAYTENMNFTFVNRIDKATSGMIIGAKTLPVVRELSEEIRERRVEKKYYILVDGKPKQNKFTIKSYLKKTETKVIELDEYEEGAKESISYFKVVKNGKERTLLEGLLGTGRTHQLRVQLANEKLPIVGDMKYGISKESMMYLYSYYVNIPKYNIEIEREIPENFLKKI</sequence>
<keyword evidence="3" id="KW-0694">RNA-binding</keyword>
<dbReference type="SUPFAM" id="SSF55174">
    <property type="entry name" value="Alpha-L RNA-binding motif"/>
    <property type="match status" value="1"/>
</dbReference>
<comment type="similarity">
    <text evidence="1">Belongs to the pseudouridine synthase RluA family.</text>
</comment>
<evidence type="ECO:0000313" key="6">
    <source>
        <dbReference type="Proteomes" id="UP000263486"/>
    </source>
</evidence>
<dbReference type="InterPro" id="IPR002942">
    <property type="entry name" value="S4_RNA-bd"/>
</dbReference>
<evidence type="ECO:0000259" key="4">
    <source>
        <dbReference type="SMART" id="SM00363"/>
    </source>
</evidence>
<dbReference type="InterPro" id="IPR006145">
    <property type="entry name" value="PsdUridine_synth_RsuA/RluA"/>
</dbReference>
<dbReference type="PANTHER" id="PTHR21600:SF83">
    <property type="entry name" value="PSEUDOURIDYLATE SYNTHASE RPUSD4, MITOCHONDRIAL"/>
    <property type="match status" value="1"/>
</dbReference>
<name>A0ABX9KHH0_9FUSO</name>
<dbReference type="Gene3D" id="3.30.2350.10">
    <property type="entry name" value="Pseudouridine synthase"/>
    <property type="match status" value="1"/>
</dbReference>
<dbReference type="Gene3D" id="3.10.290.10">
    <property type="entry name" value="RNA-binding S4 domain"/>
    <property type="match status" value="1"/>
</dbReference>
<dbReference type="CDD" id="cd02869">
    <property type="entry name" value="PseudoU_synth_RluA_like"/>
    <property type="match status" value="1"/>
</dbReference>
<dbReference type="InterPro" id="IPR036986">
    <property type="entry name" value="S4_RNA-bd_sf"/>
</dbReference>
<evidence type="ECO:0000256" key="2">
    <source>
        <dbReference type="ARBA" id="ARBA00023235"/>
    </source>
</evidence>
<dbReference type="EMBL" id="QUAJ01000012">
    <property type="protein sequence ID" value="REI41205.1"/>
    <property type="molecule type" value="Genomic_DNA"/>
</dbReference>
<protein>
    <submittedName>
        <fullName evidence="5">RluA family pseudouridine synthase</fullName>
    </submittedName>
</protein>
<evidence type="ECO:0000256" key="3">
    <source>
        <dbReference type="PROSITE-ProRule" id="PRU00182"/>
    </source>
</evidence>
<dbReference type="InterPro" id="IPR020103">
    <property type="entry name" value="PsdUridine_synth_cat_dom_sf"/>
</dbReference>
<keyword evidence="2" id="KW-0413">Isomerase</keyword>
<keyword evidence="6" id="KW-1185">Reference proteome</keyword>
<dbReference type="PANTHER" id="PTHR21600">
    <property type="entry name" value="MITOCHONDRIAL RNA PSEUDOURIDINE SYNTHASE"/>
    <property type="match status" value="1"/>
</dbReference>
<feature type="domain" description="RNA-binding S4" evidence="4">
    <location>
        <begin position="12"/>
        <end position="74"/>
    </location>
</feature>
<dbReference type="RefSeq" id="WP_114642376.1">
    <property type="nucleotide sequence ID" value="NZ_JAACIO010000013.1"/>
</dbReference>
<reference evidence="5 6" key="1">
    <citation type="submission" date="2018-08" db="EMBL/GenBank/DDBJ databases">
        <title>Draft genome sequence of Psychrilyobacter sp. strain SD5 isolated from Black Sea water.</title>
        <authorList>
            <person name="Yadav S."/>
            <person name="Villanueva L."/>
            <person name="Damste J.S.S."/>
        </authorList>
    </citation>
    <scope>NUCLEOTIDE SEQUENCE [LARGE SCALE GENOMIC DNA]</scope>
    <source>
        <strain evidence="5 6">SD5</strain>
    </source>
</reference>
<accession>A0ABX9KHH0</accession>
<evidence type="ECO:0000256" key="1">
    <source>
        <dbReference type="ARBA" id="ARBA00010876"/>
    </source>
</evidence>
<gene>
    <name evidence="5" type="ORF">DYH56_08295</name>
</gene>
<organism evidence="5 6">
    <name type="scientific">Psychrilyobacter piezotolerans</name>
    <dbReference type="NCBI Taxonomy" id="2293438"/>
    <lineage>
        <taxon>Bacteria</taxon>
        <taxon>Fusobacteriati</taxon>
        <taxon>Fusobacteriota</taxon>
        <taxon>Fusobacteriia</taxon>
        <taxon>Fusobacteriales</taxon>
        <taxon>Fusobacteriaceae</taxon>
        <taxon>Psychrilyobacter</taxon>
    </lineage>
</organism>
<dbReference type="PROSITE" id="PS50889">
    <property type="entry name" value="S4"/>
    <property type="match status" value="1"/>
</dbReference>
<dbReference type="SUPFAM" id="SSF55120">
    <property type="entry name" value="Pseudouridine synthase"/>
    <property type="match status" value="1"/>
</dbReference>